<evidence type="ECO:0000259" key="1">
    <source>
        <dbReference type="PROSITE" id="PS50280"/>
    </source>
</evidence>
<dbReference type="GO" id="GO:0008170">
    <property type="term" value="F:N-methyltransferase activity"/>
    <property type="evidence" value="ECO:0007669"/>
    <property type="project" value="UniProtKB-ARBA"/>
</dbReference>
<protein>
    <recommendedName>
        <fullName evidence="1">SET domain-containing protein</fullName>
    </recommendedName>
</protein>
<dbReference type="Pfam" id="PF00856">
    <property type="entry name" value="SET"/>
    <property type="match status" value="1"/>
</dbReference>
<dbReference type="GO" id="GO:0008757">
    <property type="term" value="F:S-adenosylmethionine-dependent methyltransferase activity"/>
    <property type="evidence" value="ECO:0007669"/>
    <property type="project" value="UniProtKB-ARBA"/>
</dbReference>
<dbReference type="SMART" id="SM00317">
    <property type="entry name" value="SET"/>
    <property type="match status" value="1"/>
</dbReference>
<feature type="domain" description="SET" evidence="1">
    <location>
        <begin position="87"/>
        <end position="355"/>
    </location>
</feature>
<dbReference type="Gene3D" id="2.170.270.10">
    <property type="entry name" value="SET domain"/>
    <property type="match status" value="1"/>
</dbReference>
<dbReference type="InterPro" id="IPR001214">
    <property type="entry name" value="SET_dom"/>
</dbReference>
<keyword evidence="3" id="KW-1185">Reference proteome</keyword>
<comment type="caution">
    <text evidence="2">The sequence shown here is derived from an EMBL/GenBank/DDBJ whole genome shotgun (WGS) entry which is preliminary data.</text>
</comment>
<dbReference type="Gene3D" id="1.10.220.160">
    <property type="match status" value="1"/>
</dbReference>
<dbReference type="CDD" id="cd20071">
    <property type="entry name" value="SET_SMYD"/>
    <property type="match status" value="1"/>
</dbReference>
<proteinExistence type="predicted"/>
<accession>A0AAV2RZ68</accession>
<dbReference type="PANTHER" id="PTHR46455">
    <property type="entry name" value="SET AND MYND DOMAIN CONTAINING, ARTHROPOD-SPECIFIC, MEMBER 4, ISOFORM A"/>
    <property type="match status" value="1"/>
</dbReference>
<sequence>MTNDSITNGNGDTKQIYGKQETNNVHVFQKYMLTLLDYNPQWLGSQSPDWCKDMKVSNSLHVDKALEWAGQNKKDSNSISDSLLDEAPVCIAVNDMFGRHLVANRNIKAGEIIIAEPPLILSLRMRSPPYCSTCHSRVDGKFACSDCGYFFCGTNCLDESHREECQILQKLGLGGPSEEDKFLQNKAMQDRLEKMPEEQRAEAQEILNTAQNIAWTKRTIEVLKSYNIINTVRTLITMGHSKQQRDLIMALSVHVDQDNFRYRANQKGIVNVIINKLQASTDPDLIHHIAGVWDTNAFEVPLSKGSVNGIYPFVSLLTHNCRSNCQQWFTGPKGVLILRSIEDIKEGSMVTTCYTDPQWGTRLRQDHLKISKQFICSCERCNDPTENGTFTGSVLCQKCLGPMISTEPLNSAATWRCGNDCGHTLTAMEVCKLSKSTYYRCKKCGSEMETKNPLRFQDQWHCKGGCGHTLSYAKLMNESGRISAKLRGLESSMITETASVTEDLKSRLHSHHFVLTQLYWSRVKSYTSVNLTELSDEELERLTDVSTLLLSVIQKLEAPLSRLRVRIGREYVRSRCEQLRRLQEKGNNIEKYLKDLGELVQECSVVLCWDNGWMPPVNVHIDAYENLKLPHSIIKLQLDEDILTGEQL</sequence>
<dbReference type="PANTHER" id="PTHR46455:SF3">
    <property type="entry name" value="SET AND MYND DOMAIN CONTAINING, ARTHROPOD-SPECIFIC, MEMBER 9, ISOFORM A-RELATED"/>
    <property type="match status" value="1"/>
</dbReference>
<dbReference type="InterPro" id="IPR053010">
    <property type="entry name" value="SET_SmydA-8"/>
</dbReference>
<evidence type="ECO:0000313" key="3">
    <source>
        <dbReference type="Proteomes" id="UP001497623"/>
    </source>
</evidence>
<organism evidence="2 3">
    <name type="scientific">Meganyctiphanes norvegica</name>
    <name type="common">Northern krill</name>
    <name type="synonym">Thysanopoda norvegica</name>
    <dbReference type="NCBI Taxonomy" id="48144"/>
    <lineage>
        <taxon>Eukaryota</taxon>
        <taxon>Metazoa</taxon>
        <taxon>Ecdysozoa</taxon>
        <taxon>Arthropoda</taxon>
        <taxon>Crustacea</taxon>
        <taxon>Multicrustacea</taxon>
        <taxon>Malacostraca</taxon>
        <taxon>Eumalacostraca</taxon>
        <taxon>Eucarida</taxon>
        <taxon>Euphausiacea</taxon>
        <taxon>Euphausiidae</taxon>
        <taxon>Meganyctiphanes</taxon>
    </lineage>
</organism>
<evidence type="ECO:0000313" key="2">
    <source>
        <dbReference type="EMBL" id="CAL4144051.1"/>
    </source>
</evidence>
<dbReference type="Gene3D" id="6.10.140.2220">
    <property type="match status" value="1"/>
</dbReference>
<dbReference type="PROSITE" id="PS50280">
    <property type="entry name" value="SET"/>
    <property type="match status" value="1"/>
</dbReference>
<gene>
    <name evidence="2" type="ORF">MNOR_LOCUS29380</name>
</gene>
<reference evidence="2 3" key="1">
    <citation type="submission" date="2024-05" db="EMBL/GenBank/DDBJ databases">
        <authorList>
            <person name="Wallberg A."/>
        </authorList>
    </citation>
    <scope>NUCLEOTIDE SEQUENCE [LARGE SCALE GENOMIC DNA]</scope>
</reference>
<dbReference type="SUPFAM" id="SSF82199">
    <property type="entry name" value="SET domain"/>
    <property type="match status" value="1"/>
</dbReference>
<dbReference type="EMBL" id="CAXKWB010033962">
    <property type="protein sequence ID" value="CAL4144051.1"/>
    <property type="molecule type" value="Genomic_DNA"/>
</dbReference>
<dbReference type="Proteomes" id="UP001497623">
    <property type="component" value="Unassembled WGS sequence"/>
</dbReference>
<dbReference type="AlphaFoldDB" id="A0AAV2RZ68"/>
<name>A0AAV2RZ68_MEGNR</name>
<dbReference type="InterPro" id="IPR046341">
    <property type="entry name" value="SET_dom_sf"/>
</dbReference>
<dbReference type="GO" id="GO:0008276">
    <property type="term" value="F:protein methyltransferase activity"/>
    <property type="evidence" value="ECO:0007669"/>
    <property type="project" value="UniProtKB-ARBA"/>
</dbReference>